<gene>
    <name evidence="1" type="ORF">R4198_23895</name>
</gene>
<evidence type="ECO:0000313" key="1">
    <source>
        <dbReference type="EMBL" id="MDV7136748.1"/>
    </source>
</evidence>
<dbReference type="EMBL" id="JAWLUM010000005">
    <property type="protein sequence ID" value="MDV7136748.1"/>
    <property type="molecule type" value="Genomic_DNA"/>
</dbReference>
<name>A0ABU4EZR8_WILMA</name>
<sequence>MAGSRRSKSDASDWKTAERAVRDNAAALRSLTTHTELYGWAKDNKLATRRLFPPFKTELRKQLHIDYEQLREQAIADRYAELTAAAAEAPVIELCCAGDAEVNTFAVCNLEGGDPWYGDFHEEDPIYKEGEQITADLSAAGKAVYLAGQAREYAGLEAINLTLTTSNHELDIERLRKDAVRHRVLVTLDVAADNPALAMCRDIPGYRGWREVSLTDLIEPGDDTEPATTVEEGPIHVTVD</sequence>
<keyword evidence="2" id="KW-1185">Reference proteome</keyword>
<comment type="caution">
    <text evidence="1">The sequence shown here is derived from an EMBL/GenBank/DDBJ whole genome shotgun (WGS) entry which is preliminary data.</text>
</comment>
<accession>A0ABU4EZR8</accession>
<dbReference type="Proteomes" id="UP001185792">
    <property type="component" value="Unassembled WGS sequence"/>
</dbReference>
<evidence type="ECO:0000313" key="2">
    <source>
        <dbReference type="Proteomes" id="UP001185792"/>
    </source>
</evidence>
<dbReference type="RefSeq" id="WP_317714723.1">
    <property type="nucleotide sequence ID" value="NZ_JAWLUM010000005.1"/>
</dbReference>
<proteinExistence type="predicted"/>
<reference evidence="1 2" key="1">
    <citation type="submission" date="2023-10" db="EMBL/GenBank/DDBJ databases">
        <title>Development of a sustainable strategy for remediation of hydrocarbon-contaminated territories based on the waste exchange concept.</title>
        <authorList>
            <person name="Krivoruchko A."/>
        </authorList>
    </citation>
    <scope>NUCLEOTIDE SEQUENCE [LARGE SCALE GENOMIC DNA]</scope>
    <source>
        <strain evidence="1 2">IEGM 1236</strain>
    </source>
</reference>
<protein>
    <submittedName>
        <fullName evidence="1">Uncharacterized protein</fullName>
    </submittedName>
</protein>
<organism evidence="1 2">
    <name type="scientific">Williamsia marianensis</name>
    <dbReference type="NCBI Taxonomy" id="85044"/>
    <lineage>
        <taxon>Bacteria</taxon>
        <taxon>Bacillati</taxon>
        <taxon>Actinomycetota</taxon>
        <taxon>Actinomycetes</taxon>
        <taxon>Mycobacteriales</taxon>
        <taxon>Nocardiaceae</taxon>
        <taxon>Williamsia</taxon>
    </lineage>
</organism>